<dbReference type="FunFam" id="2.60.40.420:FF:000093">
    <property type="entry name" value="Copper-containing nitrite reductase"/>
    <property type="match status" value="1"/>
</dbReference>
<evidence type="ECO:0000313" key="16">
    <source>
        <dbReference type="EMBL" id="OOS22801.1"/>
    </source>
</evidence>
<keyword evidence="17" id="KW-1185">Reference proteome</keyword>
<dbReference type="GO" id="GO:0050421">
    <property type="term" value="F:nitrite reductase (NO-forming) activity"/>
    <property type="evidence" value="ECO:0007669"/>
    <property type="project" value="UniProtKB-EC"/>
</dbReference>
<evidence type="ECO:0000256" key="11">
    <source>
        <dbReference type="ARBA" id="ARBA00049340"/>
    </source>
</evidence>
<dbReference type="SUPFAM" id="SSF49503">
    <property type="entry name" value="Cupredoxins"/>
    <property type="match status" value="2"/>
</dbReference>
<dbReference type="GO" id="GO:0009055">
    <property type="term" value="F:electron transfer activity"/>
    <property type="evidence" value="ECO:0007669"/>
    <property type="project" value="InterPro"/>
</dbReference>
<keyword evidence="5 13" id="KW-0349">Heme</keyword>
<dbReference type="InterPro" id="IPR011707">
    <property type="entry name" value="Cu-oxidase-like_N"/>
</dbReference>
<keyword evidence="10 12" id="KW-0186">Copper</keyword>
<evidence type="ECO:0000256" key="1">
    <source>
        <dbReference type="ARBA" id="ARBA00010609"/>
    </source>
</evidence>
<evidence type="ECO:0000256" key="14">
    <source>
        <dbReference type="RuleBase" id="RU365025"/>
    </source>
</evidence>
<feature type="binding site" description="type 1 copper site" evidence="12">
    <location>
        <position position="188"/>
    </location>
    <ligand>
        <name>Cu cation</name>
        <dbReference type="ChEBI" id="CHEBI:23378"/>
        <label>1</label>
    </ligand>
</feature>
<dbReference type="SUPFAM" id="SSF46626">
    <property type="entry name" value="Cytochrome c"/>
    <property type="match status" value="1"/>
</dbReference>
<keyword evidence="7" id="KW-0677">Repeat</keyword>
<evidence type="ECO:0000256" key="4">
    <source>
        <dbReference type="ARBA" id="ARBA00017290"/>
    </source>
</evidence>
<keyword evidence="8 14" id="KW-0560">Oxidoreductase</keyword>
<feature type="signal peptide" evidence="14">
    <location>
        <begin position="1"/>
        <end position="26"/>
    </location>
</feature>
<evidence type="ECO:0000256" key="10">
    <source>
        <dbReference type="ARBA" id="ARBA00023008"/>
    </source>
</evidence>
<feature type="binding site" description="type 1 copper site" evidence="12">
    <location>
        <position position="193"/>
    </location>
    <ligand>
        <name>Cu cation</name>
        <dbReference type="ChEBI" id="CHEBI:23378"/>
        <label>1</label>
    </ligand>
</feature>
<comment type="caution">
    <text evidence="16">The sequence shown here is derived from an EMBL/GenBank/DDBJ whole genome shotgun (WGS) entry which is preliminary data.</text>
</comment>
<dbReference type="OrthoDB" id="9811281at2"/>
<feature type="chain" id="PRO_5015215556" description="Copper-containing nitrite reductase" evidence="14">
    <location>
        <begin position="27"/>
        <end position="502"/>
    </location>
</feature>
<dbReference type="Pfam" id="PF00034">
    <property type="entry name" value="Cytochrom_C"/>
    <property type="match status" value="1"/>
</dbReference>
<keyword evidence="14" id="KW-0732">Signal</keyword>
<dbReference type="NCBIfam" id="TIGR02376">
    <property type="entry name" value="Cu_nitrite_red"/>
    <property type="match status" value="1"/>
</dbReference>
<feature type="binding site" description="type 1 copper site" evidence="12">
    <location>
        <position position="334"/>
    </location>
    <ligand>
        <name>Cu cation</name>
        <dbReference type="ChEBI" id="CHEBI:23378"/>
        <label>1</label>
    </ligand>
</feature>
<reference evidence="16 17" key="1">
    <citation type="submission" date="2017-02" db="EMBL/GenBank/DDBJ databases">
        <title>Draft genome sequence of Moraxella lincolnii CCUG 9405T type strain.</title>
        <authorList>
            <person name="Salva-Serra F."/>
            <person name="Engstrom-Jakobsson H."/>
            <person name="Thorell K."/>
            <person name="Jaen-Luchoro D."/>
            <person name="Gonzales-Siles L."/>
            <person name="Karlsson R."/>
            <person name="Yazdan S."/>
            <person name="Boulund F."/>
            <person name="Johnning A."/>
            <person name="Engstrand L."/>
            <person name="Kristiansson E."/>
            <person name="Moore E."/>
        </authorList>
    </citation>
    <scope>NUCLEOTIDE SEQUENCE [LARGE SCALE GENOMIC DNA]</scope>
    <source>
        <strain evidence="16 17">CCUG 9405</strain>
    </source>
</reference>
<dbReference type="CDD" id="cd11020">
    <property type="entry name" value="CuRO_1_CuNIR"/>
    <property type="match status" value="1"/>
</dbReference>
<organism evidence="16 17">
    <name type="scientific">Lwoffella lincolnii</name>
    <dbReference type="NCBI Taxonomy" id="90241"/>
    <lineage>
        <taxon>Bacteria</taxon>
        <taxon>Pseudomonadati</taxon>
        <taxon>Pseudomonadota</taxon>
        <taxon>Gammaproteobacteria</taxon>
        <taxon>Moraxellales</taxon>
        <taxon>Moraxellaceae</taxon>
        <taxon>Lwoffella</taxon>
    </lineage>
</organism>
<feature type="binding site" description="type 1 copper site" evidence="12">
    <location>
        <position position="179"/>
    </location>
    <ligand>
        <name>Cu cation</name>
        <dbReference type="ChEBI" id="CHEBI:23378"/>
        <label>1</label>
    </ligand>
</feature>
<dbReference type="AlphaFoldDB" id="A0A1T0CKW2"/>
<dbReference type="InterPro" id="IPR009056">
    <property type="entry name" value="Cyt_c-like_dom"/>
</dbReference>
<dbReference type="InterPro" id="IPR051459">
    <property type="entry name" value="Cytochrome_c-type_DH"/>
</dbReference>
<proteinExistence type="inferred from homology"/>
<feature type="binding site" description="type 1 copper site" evidence="12">
    <location>
        <position position="180"/>
    </location>
    <ligand>
        <name>Cu cation</name>
        <dbReference type="ChEBI" id="CHEBI:23378"/>
        <label>1</label>
    </ligand>
</feature>
<dbReference type="Gene3D" id="1.10.760.10">
    <property type="entry name" value="Cytochrome c-like domain"/>
    <property type="match status" value="1"/>
</dbReference>
<accession>A0A1T0CKW2</accession>
<dbReference type="InterPro" id="IPR036909">
    <property type="entry name" value="Cyt_c-like_dom_sf"/>
</dbReference>
<protein>
    <recommendedName>
        <fullName evidence="4 14">Copper-containing nitrite reductase</fullName>
        <ecNumber evidence="3 14">1.7.2.1</ecNumber>
    </recommendedName>
</protein>
<dbReference type="EMBL" id="MUYT01000001">
    <property type="protein sequence ID" value="OOS22801.1"/>
    <property type="molecule type" value="Genomic_DNA"/>
</dbReference>
<evidence type="ECO:0000256" key="3">
    <source>
        <dbReference type="ARBA" id="ARBA00011882"/>
    </source>
</evidence>
<keyword evidence="9 13" id="KW-0408">Iron</keyword>
<gene>
    <name evidence="16" type="ORF">B0682_00890</name>
</gene>
<comment type="catalytic activity">
    <reaction evidence="11 14">
        <text>nitric oxide + Fe(III)-[cytochrome c] + H2O = Fe(II)-[cytochrome c] + nitrite + 2 H(+)</text>
        <dbReference type="Rhea" id="RHEA:15233"/>
        <dbReference type="Rhea" id="RHEA-COMP:10350"/>
        <dbReference type="Rhea" id="RHEA-COMP:14399"/>
        <dbReference type="ChEBI" id="CHEBI:15377"/>
        <dbReference type="ChEBI" id="CHEBI:15378"/>
        <dbReference type="ChEBI" id="CHEBI:16301"/>
        <dbReference type="ChEBI" id="CHEBI:16480"/>
        <dbReference type="ChEBI" id="CHEBI:29033"/>
        <dbReference type="ChEBI" id="CHEBI:29034"/>
        <dbReference type="EC" id="1.7.2.1"/>
    </reaction>
</comment>
<dbReference type="InterPro" id="IPR001287">
    <property type="entry name" value="NO2-reductase_Cu"/>
</dbReference>
<name>A0A1T0CKW2_9GAMM</name>
<evidence type="ECO:0000256" key="8">
    <source>
        <dbReference type="ARBA" id="ARBA00023002"/>
    </source>
</evidence>
<dbReference type="Pfam" id="PF07732">
    <property type="entry name" value="Cu-oxidase_3"/>
    <property type="match status" value="1"/>
</dbReference>
<evidence type="ECO:0000256" key="5">
    <source>
        <dbReference type="ARBA" id="ARBA00022617"/>
    </source>
</evidence>
<comment type="similarity">
    <text evidence="1 14">Belongs to the multicopper oxidase family.</text>
</comment>
<dbReference type="RefSeq" id="WP_078306214.1">
    <property type="nucleotide sequence ID" value="NZ_CP147511.1"/>
</dbReference>
<dbReference type="PANTHER" id="PTHR35008">
    <property type="entry name" value="BLL4482 PROTEIN-RELATED"/>
    <property type="match status" value="1"/>
</dbReference>
<dbReference type="Gene3D" id="2.60.40.420">
    <property type="entry name" value="Cupredoxins - blue copper proteins"/>
    <property type="match status" value="2"/>
</dbReference>
<dbReference type="GO" id="GO:0005507">
    <property type="term" value="F:copper ion binding"/>
    <property type="evidence" value="ECO:0007669"/>
    <property type="project" value="InterPro"/>
</dbReference>
<sequence>MSQPILIKTTLICALSALMLSGCSNQADKAAQPKSSTVDAAAKTAEADNAASQEHQGELPVIDAIVTHAPEVPPPVDRDHPAKVVVKMETVEKVMRLADGVEYQFWTFGGQVPGQMIRVREGDTIEVQFSNHPDSKMPHNVDFHAATGPGGGAEASFTAPGHTSTFSFKALQPGLYVYHCAVAPVGMHIANGMYGLILVEPKEGLPKVDKEYYVMQGDFYTKGKYGEQGLQPFDMEKAIREDAEYVVFNGSVGALTGENALKAKVGETVRLFVGNGGPNLTSSFHVIGEIFDKVHFEGGNGVNHNIQTTLIPAGGAAITEFKVDVPGDYVLVDHAIFRAFNKGALGILKVEGEENHEIYSHKQTDAVYLPEGAAQAIDTQEAPKIPAPANLQEQIQAGKATYDSNCAACHQPDGKGVPNAFPPLANSDYLNADHARAASIVANGLSGKITVNGSQYESVMPAIALSDQQIANVITYTLNSFGNKGGQLSADDVAKAKKTKPN</sequence>
<evidence type="ECO:0000256" key="13">
    <source>
        <dbReference type="PROSITE-ProRule" id="PRU00433"/>
    </source>
</evidence>
<comment type="subunit">
    <text evidence="2 14">Homotrimer.</text>
</comment>
<dbReference type="InterPro" id="IPR008972">
    <property type="entry name" value="Cupredoxin"/>
</dbReference>
<evidence type="ECO:0000313" key="17">
    <source>
        <dbReference type="Proteomes" id="UP000191094"/>
    </source>
</evidence>
<feature type="binding site" description="type 1 copper site" evidence="12">
    <location>
        <position position="139"/>
    </location>
    <ligand>
        <name>Cu cation</name>
        <dbReference type="ChEBI" id="CHEBI:23378"/>
        <label>1</label>
    </ligand>
</feature>
<dbReference type="GO" id="GO:0020037">
    <property type="term" value="F:heme binding"/>
    <property type="evidence" value="ECO:0007669"/>
    <property type="project" value="InterPro"/>
</dbReference>
<evidence type="ECO:0000256" key="6">
    <source>
        <dbReference type="ARBA" id="ARBA00022723"/>
    </source>
</evidence>
<evidence type="ECO:0000256" key="7">
    <source>
        <dbReference type="ARBA" id="ARBA00022737"/>
    </source>
</evidence>
<dbReference type="STRING" id="90241.B0682_00890"/>
<dbReference type="PANTHER" id="PTHR35008:SF8">
    <property type="entry name" value="ALCOHOL DEHYDROGENASE CYTOCHROME C SUBUNIT"/>
    <property type="match status" value="1"/>
</dbReference>
<comment type="cofactor">
    <cofactor evidence="14">
        <name>Cu(+)</name>
        <dbReference type="ChEBI" id="CHEBI:49552"/>
    </cofactor>
    <text evidence="14">Binds 1 Cu(+) ion.</text>
</comment>
<feature type="domain" description="Cytochrome c" evidence="15">
    <location>
        <begin position="393"/>
        <end position="481"/>
    </location>
</feature>
<comment type="cofactor">
    <cofactor evidence="14">
        <name>Cu(2+)</name>
        <dbReference type="ChEBI" id="CHEBI:29036"/>
    </cofactor>
    <text evidence="14">Binds 1 Cu(+) ion.</text>
</comment>
<evidence type="ECO:0000259" key="15">
    <source>
        <dbReference type="PROSITE" id="PS51007"/>
    </source>
</evidence>
<dbReference type="PRINTS" id="PR00695">
    <property type="entry name" value="CUNO2RDTASE"/>
</dbReference>
<evidence type="ECO:0000256" key="2">
    <source>
        <dbReference type="ARBA" id="ARBA00011233"/>
    </source>
</evidence>
<evidence type="ECO:0000256" key="9">
    <source>
        <dbReference type="ARBA" id="ARBA00023004"/>
    </source>
</evidence>
<dbReference type="CDD" id="cd04208">
    <property type="entry name" value="CuRO_2_CuNIR"/>
    <property type="match status" value="1"/>
</dbReference>
<dbReference type="EC" id="1.7.2.1" evidence="3 14"/>
<keyword evidence="6 12" id="KW-0479">Metal-binding</keyword>
<evidence type="ECO:0000256" key="12">
    <source>
        <dbReference type="PIRSR" id="PIRSR601287-1"/>
    </source>
</evidence>
<dbReference type="PROSITE" id="PS51007">
    <property type="entry name" value="CYTC"/>
    <property type="match status" value="1"/>
</dbReference>
<feature type="binding site" description="type 1 copper site" evidence="12">
    <location>
        <position position="144"/>
    </location>
    <ligand>
        <name>Cu cation</name>
        <dbReference type="ChEBI" id="CHEBI:23378"/>
        <label>1</label>
    </ligand>
</feature>
<dbReference type="Proteomes" id="UP000191094">
    <property type="component" value="Unassembled WGS sequence"/>
</dbReference>